<dbReference type="InterPro" id="IPR000182">
    <property type="entry name" value="GNAT_dom"/>
</dbReference>
<proteinExistence type="predicted"/>
<dbReference type="PANTHER" id="PTHR43792:SF1">
    <property type="entry name" value="N-ACETYLTRANSFERASE DOMAIN-CONTAINING PROTEIN"/>
    <property type="match status" value="1"/>
</dbReference>
<dbReference type="Pfam" id="PF13302">
    <property type="entry name" value="Acetyltransf_3"/>
    <property type="match status" value="1"/>
</dbReference>
<dbReference type="Proteomes" id="UP001290455">
    <property type="component" value="Unassembled WGS sequence"/>
</dbReference>
<dbReference type="InterPro" id="IPR051531">
    <property type="entry name" value="N-acetyltransferase"/>
</dbReference>
<dbReference type="RefSeq" id="WP_322447835.1">
    <property type="nucleotide sequence ID" value="NZ_JAXOFX010000014.1"/>
</dbReference>
<protein>
    <submittedName>
        <fullName evidence="2">GNAT family N-acetyltransferase</fullName>
    </submittedName>
</protein>
<dbReference type="PROSITE" id="PS51186">
    <property type="entry name" value="GNAT"/>
    <property type="match status" value="1"/>
</dbReference>
<organism evidence="2 3">
    <name type="scientific">Robertmurraya mangrovi</name>
    <dbReference type="NCBI Taxonomy" id="3098077"/>
    <lineage>
        <taxon>Bacteria</taxon>
        <taxon>Bacillati</taxon>
        <taxon>Bacillota</taxon>
        <taxon>Bacilli</taxon>
        <taxon>Bacillales</taxon>
        <taxon>Bacillaceae</taxon>
        <taxon>Robertmurraya</taxon>
    </lineage>
</organism>
<sequence>MFKLETERLSLRCFREEDCNRLYQILSDPETMKFYPEPFSMEKTAAWIKKNQNRYEVDGFGLWSVCLKETNELIGDCGLVAQIVDNKREVEIGYHIDRNYWGKGYATEAAQACRNYGFENLNVDKLISIIDPENIQSIRVAEKIGFTREKDALIFGKVHSIYSSMKK</sequence>
<dbReference type="SUPFAM" id="SSF55729">
    <property type="entry name" value="Acyl-CoA N-acyltransferases (Nat)"/>
    <property type="match status" value="1"/>
</dbReference>
<evidence type="ECO:0000313" key="3">
    <source>
        <dbReference type="Proteomes" id="UP001290455"/>
    </source>
</evidence>
<evidence type="ECO:0000259" key="1">
    <source>
        <dbReference type="PROSITE" id="PS51186"/>
    </source>
</evidence>
<dbReference type="PANTHER" id="PTHR43792">
    <property type="entry name" value="GNAT FAMILY, PUTATIVE (AFU_ORTHOLOGUE AFUA_3G00765)-RELATED-RELATED"/>
    <property type="match status" value="1"/>
</dbReference>
<accession>A0ABU5J2A9</accession>
<dbReference type="Gene3D" id="3.40.630.30">
    <property type="match status" value="1"/>
</dbReference>
<evidence type="ECO:0000313" key="2">
    <source>
        <dbReference type="EMBL" id="MDZ5473541.1"/>
    </source>
</evidence>
<name>A0ABU5J2A9_9BACI</name>
<comment type="caution">
    <text evidence="2">The sequence shown here is derived from an EMBL/GenBank/DDBJ whole genome shotgun (WGS) entry which is preliminary data.</text>
</comment>
<feature type="domain" description="N-acetyltransferase" evidence="1">
    <location>
        <begin position="9"/>
        <end position="167"/>
    </location>
</feature>
<reference evidence="2 3" key="1">
    <citation type="submission" date="2023-11" db="EMBL/GenBank/DDBJ databases">
        <title>Bacillus jintuensis, isolated from a mudflat on the Beibu Gulf coast.</title>
        <authorList>
            <person name="Li M."/>
        </authorList>
    </citation>
    <scope>NUCLEOTIDE SEQUENCE [LARGE SCALE GENOMIC DNA]</scope>
    <source>
        <strain evidence="2 3">31A1R</strain>
    </source>
</reference>
<keyword evidence="3" id="KW-1185">Reference proteome</keyword>
<dbReference type="InterPro" id="IPR016181">
    <property type="entry name" value="Acyl_CoA_acyltransferase"/>
</dbReference>
<gene>
    <name evidence="2" type="ORF">SM124_17640</name>
</gene>
<dbReference type="EMBL" id="JAXOFX010000014">
    <property type="protein sequence ID" value="MDZ5473541.1"/>
    <property type="molecule type" value="Genomic_DNA"/>
</dbReference>